<dbReference type="GO" id="GO:0000423">
    <property type="term" value="P:mitophagy"/>
    <property type="evidence" value="ECO:0007669"/>
    <property type="project" value="TreeGrafter"/>
</dbReference>
<dbReference type="Pfam" id="PF20166">
    <property type="entry name" value="ATG4_LIR"/>
    <property type="match status" value="1"/>
</dbReference>
<evidence type="ECO:0000256" key="18">
    <source>
        <dbReference type="ARBA" id="ARBA00029362"/>
    </source>
</evidence>
<dbReference type="PANTHER" id="PTHR22624:SF39">
    <property type="entry name" value="CYSTEINE PROTEASE ATG4B"/>
    <property type="match status" value="1"/>
</dbReference>
<sequence length="214" mass="23740">RLCQSNVPCAGAAACPALESDVLYNGCPEDVGLRERLALWKPLVLLIPLRLGLTEINEAYIETLKHCFMMPQSLGVIGGKPNSAHYFIGFVGEELIYLDPHTTQPAVEPGDSGCLPDESFHCQHPPCRMSIAELDPSIAVGFFCNTEADFNDWCQQVKKLALVRGALPMFELVERQPSHFSNPDVLNLTPDSSDADRLERFFDSEDEDFEILSL</sequence>
<keyword evidence="15" id="KW-0496">Mitochondrion</keyword>
<evidence type="ECO:0000256" key="9">
    <source>
        <dbReference type="ARBA" id="ARBA00022786"/>
    </source>
</evidence>
<name>A0A7L1LU08_BOMGA</name>
<proteinExistence type="inferred from homology"/>
<keyword evidence="13 19" id="KW-0653">Protein transport</keyword>
<dbReference type="InterPro" id="IPR046793">
    <property type="entry name" value="ATG4_LIR"/>
</dbReference>
<keyword evidence="6" id="KW-0813">Transport</keyword>
<evidence type="ECO:0000256" key="2">
    <source>
        <dbReference type="ARBA" id="ARBA00004240"/>
    </source>
</evidence>
<gene>
    <name evidence="21" type="primary">Atg4b</name>
    <name evidence="21" type="ORF">BOMGAR_R07554</name>
</gene>
<dbReference type="GO" id="GO:0019786">
    <property type="term" value="F:protein-phosphatidylethanolamide deconjugating activity"/>
    <property type="evidence" value="ECO:0007669"/>
    <property type="project" value="InterPro"/>
</dbReference>
<keyword evidence="22" id="KW-1185">Reference proteome</keyword>
<dbReference type="GO" id="GO:0005829">
    <property type="term" value="C:cytosol"/>
    <property type="evidence" value="ECO:0007669"/>
    <property type="project" value="UniProtKB-SubCell"/>
</dbReference>
<comment type="catalytic activity">
    <reaction evidence="18">
        <text>[protein]-C-terminal L-amino acid-glycyl-phosphatidylethanolamide + H2O = [protein]-C-terminal L-amino acid-glycine + a 1,2-diacyl-sn-glycero-3-phosphoethanolamine</text>
        <dbReference type="Rhea" id="RHEA:67548"/>
        <dbReference type="Rhea" id="RHEA-COMP:17323"/>
        <dbReference type="Rhea" id="RHEA-COMP:17324"/>
        <dbReference type="ChEBI" id="CHEBI:15377"/>
        <dbReference type="ChEBI" id="CHEBI:64612"/>
        <dbReference type="ChEBI" id="CHEBI:172940"/>
        <dbReference type="ChEBI" id="CHEBI:172941"/>
    </reaction>
    <physiologicalReaction direction="left-to-right" evidence="18">
        <dbReference type="Rhea" id="RHEA:67549"/>
    </physiologicalReaction>
</comment>
<organism evidence="21 22">
    <name type="scientific">Bombycilla garrulus</name>
    <name type="common">Bohemian waxwing</name>
    <name type="synonym">Lanius garrulus</name>
    <dbReference type="NCBI Taxonomy" id="125297"/>
    <lineage>
        <taxon>Eukaryota</taxon>
        <taxon>Metazoa</taxon>
        <taxon>Chordata</taxon>
        <taxon>Craniata</taxon>
        <taxon>Vertebrata</taxon>
        <taxon>Euteleostomi</taxon>
        <taxon>Archelosauria</taxon>
        <taxon>Archosauria</taxon>
        <taxon>Dinosauria</taxon>
        <taxon>Saurischia</taxon>
        <taxon>Theropoda</taxon>
        <taxon>Coelurosauria</taxon>
        <taxon>Aves</taxon>
        <taxon>Neognathae</taxon>
        <taxon>Neoaves</taxon>
        <taxon>Telluraves</taxon>
        <taxon>Australaves</taxon>
        <taxon>Passeriformes</taxon>
        <taxon>Bombycillidae</taxon>
        <taxon>Bombycilla</taxon>
    </lineage>
</organism>
<dbReference type="Pfam" id="PF03416">
    <property type="entry name" value="Peptidase_C54"/>
    <property type="match status" value="1"/>
</dbReference>
<dbReference type="InterPro" id="IPR046792">
    <property type="entry name" value="Peptidase_C54_cat"/>
</dbReference>
<dbReference type="GO" id="GO:0035973">
    <property type="term" value="P:aggrephagy"/>
    <property type="evidence" value="ECO:0007669"/>
    <property type="project" value="TreeGrafter"/>
</dbReference>
<evidence type="ECO:0000256" key="17">
    <source>
        <dbReference type="ARBA" id="ARBA00029289"/>
    </source>
</evidence>
<evidence type="ECO:0000313" key="22">
    <source>
        <dbReference type="Proteomes" id="UP000532545"/>
    </source>
</evidence>
<dbReference type="Proteomes" id="UP000532545">
    <property type="component" value="Unassembled WGS sequence"/>
</dbReference>
<keyword evidence="8 19" id="KW-0645">Protease</keyword>
<feature type="non-terminal residue" evidence="21">
    <location>
        <position position="1"/>
    </location>
</feature>
<comment type="function">
    <text evidence="19">Cysteine protease that plays a key role in autophagy by mediating both proteolytic activation and delipidation of ATG8 family proteins.</text>
</comment>
<evidence type="ECO:0000256" key="8">
    <source>
        <dbReference type="ARBA" id="ARBA00022670"/>
    </source>
</evidence>
<keyword evidence="7 19" id="KW-0963">Cytoplasm</keyword>
<dbReference type="GO" id="GO:0005776">
    <property type="term" value="C:autophagosome"/>
    <property type="evidence" value="ECO:0007669"/>
    <property type="project" value="UniProtKB-SubCell"/>
</dbReference>
<keyword evidence="10 19" id="KW-0378">Hydrolase</keyword>
<accession>A0A7L1LU08</accession>
<protein>
    <recommendedName>
        <fullName evidence="19">Cysteine protease</fullName>
        <ecNumber evidence="19">3.4.22.-</ecNumber>
    </recommendedName>
</protein>
<evidence type="ECO:0000313" key="21">
    <source>
        <dbReference type="EMBL" id="NXN78600.1"/>
    </source>
</evidence>
<dbReference type="SUPFAM" id="SSF54001">
    <property type="entry name" value="Cysteine proteinases"/>
    <property type="match status" value="1"/>
</dbReference>
<evidence type="ECO:0000256" key="7">
    <source>
        <dbReference type="ARBA" id="ARBA00022490"/>
    </source>
</evidence>
<dbReference type="AlphaFoldDB" id="A0A7L1LU08"/>
<feature type="domain" description="Peptidase C54 catalytic" evidence="20">
    <location>
        <begin position="36"/>
        <end position="156"/>
    </location>
</feature>
<feature type="non-terminal residue" evidence="21">
    <location>
        <position position="214"/>
    </location>
</feature>
<evidence type="ECO:0000259" key="20">
    <source>
        <dbReference type="Pfam" id="PF03416"/>
    </source>
</evidence>
<dbReference type="GO" id="GO:0034727">
    <property type="term" value="P:piecemeal microautophagy of the nucleus"/>
    <property type="evidence" value="ECO:0007669"/>
    <property type="project" value="TreeGrafter"/>
</dbReference>
<dbReference type="GO" id="GO:0000045">
    <property type="term" value="P:autophagosome assembly"/>
    <property type="evidence" value="ECO:0007669"/>
    <property type="project" value="TreeGrafter"/>
</dbReference>
<evidence type="ECO:0000256" key="4">
    <source>
        <dbReference type="ARBA" id="ARBA00004514"/>
    </source>
</evidence>
<comment type="caution">
    <text evidence="21">The sequence shown here is derived from an EMBL/GenBank/DDBJ whole genome shotgun (WGS) entry which is preliminary data.</text>
</comment>
<dbReference type="GO" id="GO:0005739">
    <property type="term" value="C:mitochondrion"/>
    <property type="evidence" value="ECO:0007669"/>
    <property type="project" value="UniProtKB-SubCell"/>
</dbReference>
<dbReference type="GO" id="GO:0005783">
    <property type="term" value="C:endoplasmic reticulum"/>
    <property type="evidence" value="ECO:0007669"/>
    <property type="project" value="UniProtKB-SubCell"/>
</dbReference>
<dbReference type="EC" id="3.4.22.-" evidence="19"/>
<dbReference type="InterPro" id="IPR038765">
    <property type="entry name" value="Papain-like_cys_pep_sf"/>
</dbReference>
<evidence type="ECO:0000256" key="6">
    <source>
        <dbReference type="ARBA" id="ARBA00022448"/>
    </source>
</evidence>
<comment type="subcellular location">
    <subcellularLocation>
        <location evidence="4">Cytoplasm</location>
        <location evidence="4">Cytosol</location>
    </subcellularLocation>
    <subcellularLocation>
        <location evidence="3">Cytoplasmic vesicle</location>
        <location evidence="3">Autophagosome</location>
    </subcellularLocation>
    <subcellularLocation>
        <location evidence="2">Endoplasmic reticulum</location>
    </subcellularLocation>
    <subcellularLocation>
        <location evidence="1">Mitochondrion</location>
    </subcellularLocation>
</comment>
<evidence type="ECO:0000256" key="16">
    <source>
        <dbReference type="ARBA" id="ARBA00023329"/>
    </source>
</evidence>
<keyword evidence="12" id="KW-0256">Endoplasmic reticulum</keyword>
<evidence type="ECO:0000256" key="3">
    <source>
        <dbReference type="ARBA" id="ARBA00004419"/>
    </source>
</evidence>
<dbReference type="GO" id="GO:0016485">
    <property type="term" value="P:protein processing"/>
    <property type="evidence" value="ECO:0007669"/>
    <property type="project" value="TreeGrafter"/>
</dbReference>
<dbReference type="InterPro" id="IPR005078">
    <property type="entry name" value="Peptidase_C54"/>
</dbReference>
<keyword evidence="14 19" id="KW-0072">Autophagy</keyword>
<evidence type="ECO:0000256" key="12">
    <source>
        <dbReference type="ARBA" id="ARBA00022824"/>
    </source>
</evidence>
<evidence type="ECO:0000256" key="5">
    <source>
        <dbReference type="ARBA" id="ARBA00010958"/>
    </source>
</evidence>
<evidence type="ECO:0000256" key="14">
    <source>
        <dbReference type="ARBA" id="ARBA00023006"/>
    </source>
</evidence>
<reference evidence="21 22" key="1">
    <citation type="submission" date="2019-09" db="EMBL/GenBank/DDBJ databases">
        <title>Bird 10,000 Genomes (B10K) Project - Family phase.</title>
        <authorList>
            <person name="Zhang G."/>
        </authorList>
    </citation>
    <scope>NUCLEOTIDE SEQUENCE [LARGE SCALE GENOMIC DNA]</scope>
    <source>
        <strain evidence="21">B10K-DU-002-23</strain>
        <tissue evidence="21">Muscle</tissue>
    </source>
</reference>
<comment type="catalytic activity">
    <reaction evidence="17">
        <text>[protein]-C-terminal L-amino acid-glycyl-phosphatidylserine + H2O = [protein]-C-terminal L-amino acid-glycine + a 1,2-diacyl-sn-glycero-3-phospho-L-serine</text>
        <dbReference type="Rhea" id="RHEA:67576"/>
        <dbReference type="Rhea" id="RHEA-COMP:17324"/>
        <dbReference type="Rhea" id="RHEA-COMP:17326"/>
        <dbReference type="ChEBI" id="CHEBI:15377"/>
        <dbReference type="ChEBI" id="CHEBI:57262"/>
        <dbReference type="ChEBI" id="CHEBI:172940"/>
        <dbReference type="ChEBI" id="CHEBI:172942"/>
    </reaction>
    <physiologicalReaction direction="left-to-right" evidence="17">
        <dbReference type="Rhea" id="RHEA:67577"/>
    </physiologicalReaction>
</comment>
<evidence type="ECO:0000256" key="15">
    <source>
        <dbReference type="ARBA" id="ARBA00023128"/>
    </source>
</evidence>
<dbReference type="GO" id="GO:0031410">
    <property type="term" value="C:cytoplasmic vesicle"/>
    <property type="evidence" value="ECO:0007669"/>
    <property type="project" value="UniProtKB-KW"/>
</dbReference>
<evidence type="ECO:0000256" key="10">
    <source>
        <dbReference type="ARBA" id="ARBA00022801"/>
    </source>
</evidence>
<keyword evidence="16" id="KW-0968">Cytoplasmic vesicle</keyword>
<dbReference type="EMBL" id="VXBU01002290">
    <property type="protein sequence ID" value="NXN78600.1"/>
    <property type="molecule type" value="Genomic_DNA"/>
</dbReference>
<dbReference type="PANTHER" id="PTHR22624">
    <property type="entry name" value="CYSTEINE PROTEASE ATG4"/>
    <property type="match status" value="1"/>
</dbReference>
<evidence type="ECO:0000256" key="19">
    <source>
        <dbReference type="RuleBase" id="RU363115"/>
    </source>
</evidence>
<comment type="similarity">
    <text evidence="5 19">Belongs to the peptidase C54 family.</text>
</comment>
<dbReference type="GO" id="GO:0004197">
    <property type="term" value="F:cysteine-type endopeptidase activity"/>
    <property type="evidence" value="ECO:0007669"/>
    <property type="project" value="TreeGrafter"/>
</dbReference>
<evidence type="ECO:0000256" key="1">
    <source>
        <dbReference type="ARBA" id="ARBA00004173"/>
    </source>
</evidence>
<dbReference type="GO" id="GO:0015031">
    <property type="term" value="P:protein transport"/>
    <property type="evidence" value="ECO:0007669"/>
    <property type="project" value="UniProtKB-KW"/>
</dbReference>
<evidence type="ECO:0000256" key="13">
    <source>
        <dbReference type="ARBA" id="ARBA00022927"/>
    </source>
</evidence>
<keyword evidence="9" id="KW-0833">Ubl conjugation pathway</keyword>
<evidence type="ECO:0000256" key="11">
    <source>
        <dbReference type="ARBA" id="ARBA00022807"/>
    </source>
</evidence>
<dbReference type="OrthoDB" id="2960936at2759"/>
<keyword evidence="11" id="KW-0788">Thiol protease</keyword>